<feature type="transmembrane region" description="Helical" evidence="2">
    <location>
        <begin position="30"/>
        <end position="52"/>
    </location>
</feature>
<evidence type="ECO:0000313" key="4">
    <source>
        <dbReference type="Proteomes" id="UP001430455"/>
    </source>
</evidence>
<name>A0AAW4PH00_9EURY</name>
<feature type="transmembrane region" description="Helical" evidence="2">
    <location>
        <begin position="58"/>
        <end position="77"/>
    </location>
</feature>
<organism evidence="3 4">
    <name type="scientific">Haloarcula nitratireducens</name>
    <dbReference type="NCBI Taxonomy" id="2487749"/>
    <lineage>
        <taxon>Archaea</taxon>
        <taxon>Methanobacteriati</taxon>
        <taxon>Methanobacteriota</taxon>
        <taxon>Stenosarchaea group</taxon>
        <taxon>Halobacteria</taxon>
        <taxon>Halobacteriales</taxon>
        <taxon>Haloarculaceae</taxon>
        <taxon>Haloarcula</taxon>
    </lineage>
</organism>
<keyword evidence="2" id="KW-0812">Transmembrane</keyword>
<evidence type="ECO:0000256" key="1">
    <source>
        <dbReference type="SAM" id="MobiDB-lite"/>
    </source>
</evidence>
<feature type="region of interest" description="Disordered" evidence="1">
    <location>
        <begin position="1"/>
        <end position="25"/>
    </location>
</feature>
<dbReference type="AlphaFoldDB" id="A0AAW4PH00"/>
<comment type="caution">
    <text evidence="3">The sequence shown here is derived from an EMBL/GenBank/DDBJ whole genome shotgun (WGS) entry which is preliminary data.</text>
</comment>
<evidence type="ECO:0000313" key="3">
    <source>
        <dbReference type="EMBL" id="MBX0296801.1"/>
    </source>
</evidence>
<keyword evidence="2" id="KW-0472">Membrane</keyword>
<dbReference type="EMBL" id="RKLT01000010">
    <property type="protein sequence ID" value="MBX0296801.1"/>
    <property type="molecule type" value="Genomic_DNA"/>
</dbReference>
<sequence length="81" mass="8274">MHSTTDTPPVATSTHHRSQGGTMNTDQHTVLAIVTSIVAKGCFAGIALAKLVEPGSEVSLGGYLALAFSCSTVSAVAQMSR</sequence>
<dbReference type="Proteomes" id="UP001430455">
    <property type="component" value="Unassembled WGS sequence"/>
</dbReference>
<gene>
    <name evidence="3" type="ORF">EGH23_18135</name>
</gene>
<proteinExistence type="predicted"/>
<reference evidence="3 4" key="1">
    <citation type="submission" date="2021-06" db="EMBL/GenBank/DDBJ databases">
        <title>Halomicroarcula sp. a new haloarchaeum isolated from saline soil.</title>
        <authorList>
            <person name="Duran-Viseras A."/>
            <person name="Sanchez-Porro C."/>
            <person name="Ventosa A."/>
        </authorList>
    </citation>
    <scope>NUCLEOTIDE SEQUENCE [LARGE SCALE GENOMIC DNA]</scope>
    <source>
        <strain evidence="3 4">F27</strain>
    </source>
</reference>
<keyword evidence="4" id="KW-1185">Reference proteome</keyword>
<accession>A0AAW4PH00</accession>
<dbReference type="RefSeq" id="WP_220581390.1">
    <property type="nucleotide sequence ID" value="NZ_RKLT01000010.1"/>
</dbReference>
<protein>
    <submittedName>
        <fullName evidence="3">Uncharacterized protein</fullName>
    </submittedName>
</protein>
<keyword evidence="2" id="KW-1133">Transmembrane helix</keyword>
<evidence type="ECO:0000256" key="2">
    <source>
        <dbReference type="SAM" id="Phobius"/>
    </source>
</evidence>